<organism evidence="2 3">
    <name type="scientific">Pseudomonas soli</name>
    <dbReference type="NCBI Taxonomy" id="1306993"/>
    <lineage>
        <taxon>Bacteria</taxon>
        <taxon>Pseudomonadati</taxon>
        <taxon>Pseudomonadota</taxon>
        <taxon>Gammaproteobacteria</taxon>
        <taxon>Pseudomonadales</taxon>
        <taxon>Pseudomonadaceae</taxon>
        <taxon>Pseudomonas</taxon>
    </lineage>
</organism>
<dbReference type="EMBL" id="QJRO01000002">
    <property type="protein sequence ID" value="PYB85208.1"/>
    <property type="molecule type" value="Genomic_DNA"/>
</dbReference>
<reference evidence="2 3" key="1">
    <citation type="submission" date="2018-06" db="EMBL/GenBank/DDBJ databases">
        <title>Pseudomonas diversity within urban Lake Michigan freshwaters.</title>
        <authorList>
            <person name="Batrich M."/>
            <person name="Hatzopoulos T."/>
            <person name="Putonti C."/>
        </authorList>
    </citation>
    <scope>NUCLEOTIDE SEQUENCE [LARGE SCALE GENOMIC DNA]</scope>
    <source>
        <strain evidence="2 3">LBp-160603</strain>
    </source>
</reference>
<evidence type="ECO:0000313" key="3">
    <source>
        <dbReference type="Proteomes" id="UP000247620"/>
    </source>
</evidence>
<dbReference type="Proteomes" id="UP000247620">
    <property type="component" value="Unassembled WGS sequence"/>
</dbReference>
<dbReference type="Pfam" id="PF16778">
    <property type="entry name" value="Phage_tail_APC"/>
    <property type="match status" value="1"/>
</dbReference>
<proteinExistence type="predicted"/>
<gene>
    <name evidence="2" type="ORF">DMX07_04200</name>
</gene>
<protein>
    <submittedName>
        <fullName evidence="2">Phage tail protein</fullName>
    </submittedName>
</protein>
<feature type="domain" description="Phage tail assembly chaperone-like" evidence="1">
    <location>
        <begin position="68"/>
        <end position="133"/>
    </location>
</feature>
<dbReference type="InterPro" id="IPR031893">
    <property type="entry name" value="Phage_tail_APC"/>
</dbReference>
<name>A0A2V4I414_9PSED</name>
<comment type="caution">
    <text evidence="2">The sequence shown here is derived from an EMBL/GenBank/DDBJ whole genome shotgun (WGS) entry which is preliminary data.</text>
</comment>
<evidence type="ECO:0000313" key="2">
    <source>
        <dbReference type="EMBL" id="PYB85208.1"/>
    </source>
</evidence>
<dbReference type="AlphaFoldDB" id="A0A2V4I414"/>
<sequence length="140" mass="15633">MEIWAKWVEGDGRFSFSLDDNGGTSISAERHGELLRAEAAGQVLVPGEGGTPNIVDPVLTEEAAREIERRWRTAGLSHHEWVVTRHRDEVELGVAPTLSDEQYAEMLVYRQALRDWPAADAFPVEAGRPTAPQWLTELTK</sequence>
<dbReference type="RefSeq" id="WP_110697806.1">
    <property type="nucleotide sequence ID" value="NZ_CP151184.1"/>
</dbReference>
<evidence type="ECO:0000259" key="1">
    <source>
        <dbReference type="Pfam" id="PF16778"/>
    </source>
</evidence>
<accession>A0A2V4I414</accession>